<organism evidence="1 2">
    <name type="scientific">Lachnospira eligens (strain ATCC 27750 / DSM 3376 / VPI C15-48 / C15-B4)</name>
    <name type="common">Eubacterium eligens</name>
    <dbReference type="NCBI Taxonomy" id="515620"/>
    <lineage>
        <taxon>Bacteria</taxon>
        <taxon>Bacillati</taxon>
        <taxon>Bacillota</taxon>
        <taxon>Clostridia</taxon>
        <taxon>Lachnospirales</taxon>
        <taxon>Lachnospiraceae</taxon>
        <taxon>Lachnospira</taxon>
    </lineage>
</organism>
<dbReference type="AlphaFoldDB" id="C4Z7B5"/>
<proteinExistence type="predicted"/>
<evidence type="ECO:0000313" key="2">
    <source>
        <dbReference type="Proteomes" id="UP000001476"/>
    </source>
</evidence>
<keyword evidence="2" id="KW-1185">Reference proteome</keyword>
<dbReference type="KEGG" id="eel:EUBELI_20046"/>
<keyword evidence="1" id="KW-0614">Plasmid</keyword>
<reference evidence="1 2" key="1">
    <citation type="journal article" date="2009" name="Proc. Natl. Acad. Sci. U.S.A.">
        <title>Characterizing a model human gut microbiota composed of members of its two dominant bacterial phyla.</title>
        <authorList>
            <person name="Mahowald M.A."/>
            <person name="Rey F.E."/>
            <person name="Seedorf H."/>
            <person name="Turnbaugh P.J."/>
            <person name="Fulton R.S."/>
            <person name="Wollam A."/>
            <person name="Shah N."/>
            <person name="Wang C."/>
            <person name="Magrini V."/>
            <person name="Wilson R.K."/>
            <person name="Cantarel B.L."/>
            <person name="Coutinho P.M."/>
            <person name="Henrissat B."/>
            <person name="Crock L.W."/>
            <person name="Russell A."/>
            <person name="Verberkmoes N.C."/>
            <person name="Hettich R.L."/>
            <person name="Gordon J.I."/>
        </authorList>
    </citation>
    <scope>NUCLEOTIDE SEQUENCE [LARGE SCALE GENOMIC DNA]</scope>
    <source>
        <strain evidence="2">ATCC 27750 / DSM 3376 / VPI C15-48 / C15-B4</strain>
        <plasmid evidence="1">unnamed</plasmid>
    </source>
</reference>
<geneLocation type="plasmid" evidence="2">
    <name>pEubeli2</name>
</geneLocation>
<dbReference type="EMBL" id="CP001106">
    <property type="protein sequence ID" value="ACR73193.1"/>
    <property type="molecule type" value="Genomic_DNA"/>
</dbReference>
<protein>
    <submittedName>
        <fullName evidence="1">Uncharacterized protein</fullName>
    </submittedName>
</protein>
<sequence>MQNWGKESEKINSILELKNGKIVSPDTKACLEHISIRILNISSCFGYCKTMSDLYDRKKGKYDN</sequence>
<dbReference type="Proteomes" id="UP000001476">
    <property type="component" value="Plasmid pEubeli2"/>
</dbReference>
<dbReference type="HOGENOM" id="CLU_2861062_0_0_9"/>
<accession>C4Z7B5</accession>
<evidence type="ECO:0000313" key="1">
    <source>
        <dbReference type="EMBL" id="ACR73193.1"/>
    </source>
</evidence>
<gene>
    <name evidence="1" type="ordered locus">EUBELI_20046</name>
</gene>
<name>C4Z7B5_LACE2</name>